<keyword evidence="9" id="KW-1185">Reference proteome</keyword>
<feature type="domain" description="AMP-dependent synthetase/ligase" evidence="5">
    <location>
        <begin position="57"/>
        <end position="389"/>
    </location>
</feature>
<evidence type="ECO:0000259" key="6">
    <source>
        <dbReference type="Pfam" id="PF13193"/>
    </source>
</evidence>
<evidence type="ECO:0000256" key="3">
    <source>
        <dbReference type="ARBA" id="ARBA00022741"/>
    </source>
</evidence>
<evidence type="ECO:0000313" key="8">
    <source>
        <dbReference type="EMBL" id="EHP70030.1"/>
    </source>
</evidence>
<keyword evidence="4" id="KW-0067">ATP-binding</keyword>
<dbReference type="OrthoDB" id="193284at2157"/>
<dbReference type="InterPro" id="IPR042099">
    <property type="entry name" value="ANL_N_sf"/>
</dbReference>
<evidence type="ECO:0000259" key="5">
    <source>
        <dbReference type="Pfam" id="PF00501"/>
    </source>
</evidence>
<evidence type="ECO:0000256" key="2">
    <source>
        <dbReference type="ARBA" id="ARBA00022598"/>
    </source>
</evidence>
<name>H2C1A9_9CREN</name>
<dbReference type="GO" id="GO:0005524">
    <property type="term" value="F:ATP binding"/>
    <property type="evidence" value="ECO:0007669"/>
    <property type="project" value="UniProtKB-KW"/>
</dbReference>
<dbReference type="Gene3D" id="3.30.300.30">
    <property type="match status" value="1"/>
</dbReference>
<accession>H2C1A9</accession>
<sequence>MDYTTAYQTALNDPEKYWGPFAESLSWFRSWDHVLTGDKWFVNGTTNIAYNVLRHEGTALIWYGEGERRELTYAQLRALTEEIVSRLKERGVSKGDRVSVYMPNLPETIATLLACAKMGVIYSVVFAGLGEEAVKSRITDLSPKLVVTTQYTVRRGRKIPLLGGDLFLPRGMEPGSREETPSEPIEANSPLKVMYTSGTTGKPKGIVLPHGSWMVGHYVVFDILFSLRPGDKVFTTADVGWITFSRIMYGTLLHGGTLIFMEGAPDYPRDRVARIVEEERPKVFFTSPTLLRLLRSMGVRPPRVEYLATAGEIMDEPSWDFAETFADKVTDVYGQSETGYVVGVPFSLGVEPRKGFAGVPFPGAVLDTVDDQGRSVRGEPGYLLLKSPFPTKFVGVWRNEEKYREYSKRFNYHDTGDVAVIQDWYVKIVGRSDDMIKVAGHRITSGEVEAVVGTIPGVKDVSAVGVPDSVKGEKLVIFVVGEVDEELIKDTVREKLGPIYVVDKVIKVPRMPKSRSGKVVRRILRDLTVGKEVDPTILEDPEVVVELKDALRKGGN</sequence>
<dbReference type="SUPFAM" id="SSF56801">
    <property type="entry name" value="Acetyl-CoA synthetase-like"/>
    <property type="match status" value="1"/>
</dbReference>
<gene>
    <name evidence="8" type="ORF">MetMK1DRAFT_00005320</name>
</gene>
<dbReference type="RefSeq" id="WP_009070375.1">
    <property type="nucleotide sequence ID" value="NZ_JH597761.1"/>
</dbReference>
<evidence type="ECO:0000259" key="7">
    <source>
        <dbReference type="Pfam" id="PF16177"/>
    </source>
</evidence>
<dbReference type="InterPro" id="IPR020845">
    <property type="entry name" value="AMP-binding_CS"/>
</dbReference>
<dbReference type="PANTHER" id="PTHR24095">
    <property type="entry name" value="ACETYL-COENZYME A SYNTHETASE"/>
    <property type="match status" value="1"/>
</dbReference>
<dbReference type="InterPro" id="IPR032387">
    <property type="entry name" value="ACAS_N"/>
</dbReference>
<dbReference type="Pfam" id="PF16177">
    <property type="entry name" value="ACAS_N"/>
    <property type="match status" value="1"/>
</dbReference>
<organism evidence="8 9">
    <name type="scientific">Metallosphaera yellowstonensis MK1</name>
    <dbReference type="NCBI Taxonomy" id="671065"/>
    <lineage>
        <taxon>Archaea</taxon>
        <taxon>Thermoproteota</taxon>
        <taxon>Thermoprotei</taxon>
        <taxon>Sulfolobales</taxon>
        <taxon>Sulfolobaceae</taxon>
        <taxon>Metallosphaera</taxon>
    </lineage>
</organism>
<dbReference type="Proteomes" id="UP000003980">
    <property type="component" value="Unassembled WGS sequence"/>
</dbReference>
<dbReference type="Pfam" id="PF13193">
    <property type="entry name" value="AMP-binding_C"/>
    <property type="match status" value="1"/>
</dbReference>
<evidence type="ECO:0000256" key="4">
    <source>
        <dbReference type="ARBA" id="ARBA00022840"/>
    </source>
</evidence>
<feature type="domain" description="Acetyl-coenzyme A synthetase N-terminal" evidence="7">
    <location>
        <begin position="3"/>
        <end position="52"/>
    </location>
</feature>
<proteinExistence type="inferred from homology"/>
<keyword evidence="2 8" id="KW-0436">Ligase</keyword>
<feature type="domain" description="AMP-binding enzyme C-terminal" evidence="6">
    <location>
        <begin position="447"/>
        <end position="518"/>
    </location>
</feature>
<dbReference type="InterPro" id="IPR000873">
    <property type="entry name" value="AMP-dep_synth/lig_dom"/>
</dbReference>
<dbReference type="GO" id="GO:0006085">
    <property type="term" value="P:acetyl-CoA biosynthetic process"/>
    <property type="evidence" value="ECO:0007669"/>
    <property type="project" value="TreeGrafter"/>
</dbReference>
<keyword evidence="3" id="KW-0547">Nucleotide-binding</keyword>
<dbReference type="InterPro" id="IPR025110">
    <property type="entry name" value="AMP-bd_C"/>
</dbReference>
<dbReference type="AlphaFoldDB" id="H2C1A9"/>
<evidence type="ECO:0000313" key="9">
    <source>
        <dbReference type="Proteomes" id="UP000003980"/>
    </source>
</evidence>
<dbReference type="PANTHER" id="PTHR24095:SF232">
    <property type="entry name" value="ACETYL-COENZYME A SYNTHETASE"/>
    <property type="match status" value="1"/>
</dbReference>
<protein>
    <submittedName>
        <fullName evidence="8">Acyl-CoA synthetase/AMP-acid ligase</fullName>
    </submittedName>
</protein>
<dbReference type="EMBL" id="JH597761">
    <property type="protein sequence ID" value="EHP70030.1"/>
    <property type="molecule type" value="Genomic_DNA"/>
</dbReference>
<dbReference type="HOGENOM" id="CLU_000022_3_6_2"/>
<dbReference type="PROSITE" id="PS00455">
    <property type="entry name" value="AMP_BINDING"/>
    <property type="match status" value="1"/>
</dbReference>
<dbReference type="Pfam" id="PF00501">
    <property type="entry name" value="AMP-binding"/>
    <property type="match status" value="1"/>
</dbReference>
<evidence type="ECO:0000256" key="1">
    <source>
        <dbReference type="ARBA" id="ARBA00006432"/>
    </source>
</evidence>
<comment type="similarity">
    <text evidence="1">Belongs to the ATP-dependent AMP-binding enzyme family.</text>
</comment>
<dbReference type="GO" id="GO:0003987">
    <property type="term" value="F:acetate-CoA ligase activity"/>
    <property type="evidence" value="ECO:0007669"/>
    <property type="project" value="TreeGrafter"/>
</dbReference>
<reference evidence="8 9" key="1">
    <citation type="submission" date="2012-01" db="EMBL/GenBank/DDBJ databases">
        <title>Improved High-Quality Draft sequence of Metallosphaera yellowstonensis MK1.</title>
        <authorList>
            <consortium name="US DOE Joint Genome Institute"/>
            <person name="Lucas S."/>
            <person name="Han J."/>
            <person name="Cheng J.-F."/>
            <person name="Goodwin L."/>
            <person name="Pitluck S."/>
            <person name="Peters L."/>
            <person name="Teshima H."/>
            <person name="Detter J.C."/>
            <person name="Han C."/>
            <person name="Tapia R."/>
            <person name="Land M."/>
            <person name="Hauser L."/>
            <person name="Kyrpides N."/>
            <person name="Kozubal M."/>
            <person name="Macur R.E."/>
            <person name="Jay Z."/>
            <person name="Inskeep W."/>
            <person name="Woyke T."/>
        </authorList>
    </citation>
    <scope>NUCLEOTIDE SEQUENCE [LARGE SCALE GENOMIC DNA]</scope>
    <source>
        <strain evidence="8 9">MK1</strain>
    </source>
</reference>
<dbReference type="eggNOG" id="arCOG01529">
    <property type="taxonomic scope" value="Archaea"/>
</dbReference>
<dbReference type="InterPro" id="IPR045851">
    <property type="entry name" value="AMP-bd_C_sf"/>
</dbReference>
<dbReference type="STRING" id="671065.MetMK1DRAFT_00005320"/>
<dbReference type="Gene3D" id="3.40.50.12780">
    <property type="entry name" value="N-terminal domain of ligase-like"/>
    <property type="match status" value="1"/>
</dbReference>